<keyword evidence="4" id="KW-1185">Reference proteome</keyword>
<feature type="domain" description="DNA2/NAM7 helicase helicase" evidence="2">
    <location>
        <begin position="253"/>
        <end position="494"/>
    </location>
</feature>
<dbReference type="Gene3D" id="3.40.50.300">
    <property type="entry name" value="P-loop containing nucleotide triphosphate hydrolases"/>
    <property type="match status" value="1"/>
</dbReference>
<accession>A0ABR3WJT1</accession>
<evidence type="ECO:0000313" key="3">
    <source>
        <dbReference type="EMBL" id="KAL1863920.1"/>
    </source>
</evidence>
<dbReference type="PANTHER" id="PTHR10887">
    <property type="entry name" value="DNA2/NAM7 HELICASE FAMILY"/>
    <property type="match status" value="1"/>
</dbReference>
<feature type="compositionally biased region" description="Polar residues" evidence="1">
    <location>
        <begin position="552"/>
        <end position="567"/>
    </location>
</feature>
<evidence type="ECO:0000259" key="2">
    <source>
        <dbReference type="Pfam" id="PF13086"/>
    </source>
</evidence>
<name>A0ABR3WJT1_9PEZI</name>
<feature type="region of interest" description="Disordered" evidence="1">
    <location>
        <begin position="158"/>
        <end position="186"/>
    </location>
</feature>
<sequence length="606" mass="68037">MRLKRARIPDKLRVIDSDKTYKAEMTALKKLMAPHTMPLDDRPSLASLNAVHDSITMKVRDGEALKDILPPLQRLRSRTHPDQRLQHLYDMLSKDKHRTIEYLLDDRKLIKYVHGPPGTGKSYLAVWLACIFIMHDPPVPVNAEDFDLPVDVGPQIGAEEFDSRDHSKSLKAGKPSDNGDPASDTSQASTKVLTFATPRLFFLSPLLFVAKFANVGRMIGRTTDEATGVIVSHLLKAEQFHNVDRSRLLAPMKLSAKAESASRTAQASTKILVVSGQNTAVADLVPRLLPQWRALGGHMVLRREPVVTRLPSWMSEGRDFVKKFAKIGRMIERTSEETTGSIVLRLLNAFSDQVNEFDREGRKARRSPMSLFDKAVELYRGDQKAEGGGKYGELAQMIAHVTDTPEQIYTLGKATTRLVLRGPQKDAILQADIAFSTTVGVADRSFRRAFRPHIIRDEAPRHKEVTFLILLAHFSPRAIFWFGDHFQLKLVIFSSHQHLKYKPPRSFKTQHATQEDEGIYDHHHEDNAQAPVDCDKVEPDTETVQGDLGENPSWSAAESNENRQVSETPAAEPAQTLPGADGKKKSATPRQNPIYLRSLEMRPKRT</sequence>
<dbReference type="EMBL" id="JAWRVE010000073">
    <property type="protein sequence ID" value="KAL1863920.1"/>
    <property type="molecule type" value="Genomic_DNA"/>
</dbReference>
<reference evidence="3 4" key="1">
    <citation type="journal article" date="2024" name="IMA Fungus">
        <title>IMA Genome - F19 : A genome assembly and annotation guide to empower mycologists, including annotated draft genome sequences of Ceratocystis pirilliformis, Diaporthe australafricana, Fusarium ophioides, Paecilomyces lecythidis, and Sporothrix stenoceras.</title>
        <authorList>
            <person name="Aylward J."/>
            <person name="Wilson A.M."/>
            <person name="Visagie C.M."/>
            <person name="Spraker J."/>
            <person name="Barnes I."/>
            <person name="Buitendag C."/>
            <person name="Ceriani C."/>
            <person name="Del Mar Angel L."/>
            <person name="du Plessis D."/>
            <person name="Fuchs T."/>
            <person name="Gasser K."/>
            <person name="Kramer D."/>
            <person name="Li W."/>
            <person name="Munsamy K."/>
            <person name="Piso A."/>
            <person name="Price J.L."/>
            <person name="Sonnekus B."/>
            <person name="Thomas C."/>
            <person name="van der Nest A."/>
            <person name="van Dijk A."/>
            <person name="van Heerden A."/>
            <person name="van Vuuren N."/>
            <person name="Yilmaz N."/>
            <person name="Duong T.A."/>
            <person name="van der Merwe N.A."/>
            <person name="Wingfield M.J."/>
            <person name="Wingfield B.D."/>
        </authorList>
    </citation>
    <scope>NUCLEOTIDE SEQUENCE [LARGE SCALE GENOMIC DNA]</scope>
    <source>
        <strain evidence="3 4">CMW 18300</strain>
    </source>
</reference>
<dbReference type="InterPro" id="IPR045055">
    <property type="entry name" value="DNA2/NAM7-like"/>
</dbReference>
<dbReference type="PANTHER" id="PTHR10887:SF495">
    <property type="entry name" value="HELICASE SENATAXIN ISOFORM X1-RELATED"/>
    <property type="match status" value="1"/>
</dbReference>
<comment type="caution">
    <text evidence="3">The sequence shown here is derived from an EMBL/GenBank/DDBJ whole genome shotgun (WGS) entry which is preliminary data.</text>
</comment>
<proteinExistence type="predicted"/>
<organism evidence="3 4">
    <name type="scientific">Diaporthe australafricana</name>
    <dbReference type="NCBI Taxonomy" id="127596"/>
    <lineage>
        <taxon>Eukaryota</taxon>
        <taxon>Fungi</taxon>
        <taxon>Dikarya</taxon>
        <taxon>Ascomycota</taxon>
        <taxon>Pezizomycotina</taxon>
        <taxon>Sordariomycetes</taxon>
        <taxon>Sordariomycetidae</taxon>
        <taxon>Diaporthales</taxon>
        <taxon>Diaporthaceae</taxon>
        <taxon>Diaporthe</taxon>
    </lineage>
</organism>
<gene>
    <name evidence="3" type="ORF">Daus18300_008069</name>
</gene>
<protein>
    <recommendedName>
        <fullName evidence="2">DNA2/NAM7 helicase helicase domain-containing protein</fullName>
    </recommendedName>
</protein>
<dbReference type="Pfam" id="PF13086">
    <property type="entry name" value="AAA_11"/>
    <property type="match status" value="1"/>
</dbReference>
<dbReference type="InterPro" id="IPR027417">
    <property type="entry name" value="P-loop_NTPase"/>
</dbReference>
<evidence type="ECO:0000313" key="4">
    <source>
        <dbReference type="Proteomes" id="UP001583177"/>
    </source>
</evidence>
<dbReference type="InterPro" id="IPR041677">
    <property type="entry name" value="DNA2/NAM7_AAA_11"/>
</dbReference>
<feature type="region of interest" description="Disordered" evidence="1">
    <location>
        <begin position="531"/>
        <end position="606"/>
    </location>
</feature>
<dbReference type="Proteomes" id="UP001583177">
    <property type="component" value="Unassembled WGS sequence"/>
</dbReference>
<evidence type="ECO:0000256" key="1">
    <source>
        <dbReference type="SAM" id="MobiDB-lite"/>
    </source>
</evidence>
<dbReference type="SUPFAM" id="SSF52540">
    <property type="entry name" value="P-loop containing nucleoside triphosphate hydrolases"/>
    <property type="match status" value="1"/>
</dbReference>